<proteinExistence type="predicted"/>
<evidence type="ECO:0000313" key="2">
    <source>
        <dbReference type="Proteomes" id="UP000266693"/>
    </source>
</evidence>
<keyword evidence="2" id="KW-1185">Reference proteome</keyword>
<organism evidence="1 2">
    <name type="scientific">Sphingomonas gilva</name>
    <dbReference type="NCBI Taxonomy" id="2305907"/>
    <lineage>
        <taxon>Bacteria</taxon>
        <taxon>Pseudomonadati</taxon>
        <taxon>Pseudomonadota</taxon>
        <taxon>Alphaproteobacteria</taxon>
        <taxon>Sphingomonadales</taxon>
        <taxon>Sphingomonadaceae</taxon>
        <taxon>Sphingomonas</taxon>
    </lineage>
</organism>
<dbReference type="OrthoDB" id="9798158at2"/>
<protein>
    <submittedName>
        <fullName evidence="1">BrnT family toxin</fullName>
    </submittedName>
</protein>
<dbReference type="RefSeq" id="WP_118864780.1">
    <property type="nucleotide sequence ID" value="NZ_QWLV01000007.1"/>
</dbReference>
<accession>A0A396RMD1</accession>
<comment type="caution">
    <text evidence="1">The sequence shown here is derived from an EMBL/GenBank/DDBJ whole genome shotgun (WGS) entry which is preliminary data.</text>
</comment>
<sequence length="62" mass="7444">MFEGRSLTIEDGRFDYGERRMLTFGWLDDRAVAMVWTEREGGCRVISMRHMHRWEIEHVGLD</sequence>
<dbReference type="Gene3D" id="3.10.450.530">
    <property type="entry name" value="Ribonuclease toxin, BrnT, of type II toxin-antitoxin system"/>
    <property type="match status" value="1"/>
</dbReference>
<name>A0A396RMD1_9SPHN</name>
<reference evidence="1 2" key="1">
    <citation type="submission" date="2018-08" db="EMBL/GenBank/DDBJ databases">
        <title>The multiple taxonomic identification of Sphingomonas gilva.</title>
        <authorList>
            <person name="Zhu D."/>
            <person name="Zheng S."/>
        </authorList>
    </citation>
    <scope>NUCLEOTIDE SEQUENCE [LARGE SCALE GENOMIC DNA]</scope>
    <source>
        <strain evidence="1 2">ZDH117</strain>
    </source>
</reference>
<dbReference type="InterPro" id="IPR007460">
    <property type="entry name" value="BrnT_toxin"/>
</dbReference>
<dbReference type="Proteomes" id="UP000266693">
    <property type="component" value="Unassembled WGS sequence"/>
</dbReference>
<gene>
    <name evidence="1" type="ORF">D1610_13860</name>
</gene>
<evidence type="ECO:0000313" key="1">
    <source>
        <dbReference type="EMBL" id="RHW16806.1"/>
    </source>
</evidence>
<dbReference type="InterPro" id="IPR038573">
    <property type="entry name" value="BrnT_sf"/>
</dbReference>
<dbReference type="AlphaFoldDB" id="A0A396RMD1"/>
<dbReference type="Pfam" id="PF04365">
    <property type="entry name" value="BrnT_toxin"/>
    <property type="match status" value="1"/>
</dbReference>
<dbReference type="EMBL" id="QWLV01000007">
    <property type="protein sequence ID" value="RHW16806.1"/>
    <property type="molecule type" value="Genomic_DNA"/>
</dbReference>